<evidence type="ECO:0000313" key="1">
    <source>
        <dbReference type="EMBL" id="CAB4734194.1"/>
    </source>
</evidence>
<organism evidence="2">
    <name type="scientific">freshwater metagenome</name>
    <dbReference type="NCBI Taxonomy" id="449393"/>
    <lineage>
        <taxon>unclassified sequences</taxon>
        <taxon>metagenomes</taxon>
        <taxon>ecological metagenomes</taxon>
    </lineage>
</organism>
<dbReference type="AlphaFoldDB" id="A0A6J7HGL4"/>
<accession>A0A6J7HGL4</accession>
<dbReference type="EMBL" id="CAFBMG010000186">
    <property type="protein sequence ID" value="CAB4916203.1"/>
    <property type="molecule type" value="Genomic_DNA"/>
</dbReference>
<reference evidence="2" key="1">
    <citation type="submission" date="2020-05" db="EMBL/GenBank/DDBJ databases">
        <authorList>
            <person name="Chiriac C."/>
            <person name="Salcher M."/>
            <person name="Ghai R."/>
            <person name="Kavagutti S V."/>
        </authorList>
    </citation>
    <scope>NUCLEOTIDE SEQUENCE</scope>
</reference>
<gene>
    <name evidence="1" type="ORF">UFOPK2766_00533</name>
    <name evidence="2" type="ORF">UFOPK3519_01703</name>
</gene>
<evidence type="ECO:0000313" key="2">
    <source>
        <dbReference type="EMBL" id="CAB4916203.1"/>
    </source>
</evidence>
<name>A0A6J7HGL4_9ZZZZ</name>
<sequence>MRDSHDWAVLPGDNLPATLQTAPMENYRRPLFLYPESLCGANLRYCLLTLLHQEGKPRKIAELRAALEQLGLTVGGADPNKVISDVLRYELRLGRVARTGRGQYESRYRPNTTVRRHRARLQALVAKARLNAKSAGGFSS</sequence>
<dbReference type="EMBL" id="CAEZYU010000016">
    <property type="protein sequence ID" value="CAB4734194.1"/>
    <property type="molecule type" value="Genomic_DNA"/>
</dbReference>
<protein>
    <submittedName>
        <fullName evidence="2">Unannotated protein</fullName>
    </submittedName>
</protein>
<proteinExistence type="predicted"/>